<gene>
    <name evidence="1" type="ORF">ASZ90_004684</name>
</gene>
<dbReference type="Gene3D" id="1.25.40.10">
    <property type="entry name" value="Tetratricopeptide repeat domain"/>
    <property type="match status" value="1"/>
</dbReference>
<dbReference type="EMBL" id="LNQE01000674">
    <property type="protein sequence ID" value="KUG25491.1"/>
    <property type="molecule type" value="Genomic_DNA"/>
</dbReference>
<evidence type="ECO:0000313" key="1">
    <source>
        <dbReference type="EMBL" id="KUG25491.1"/>
    </source>
</evidence>
<sequence>MISAFFIRLIFLVLILTSINFAQDEINYFSNENRLRFGDYLFCDNDYLRAIDEYKLVLKEKNSDSLKFKIALAYQKLGKYYESENSLKELFNSQQLHNDAKFEYAKTLYLSKRFSLLNEIVSDNSFIETSKRNEIQKLHHLTQLYSLQAIEDSSKFFQPFNQNESVELLKFYIRRQNLGNKSPALAAILSAVVPGLGKVYSENYGDGITAFLLTGVLTFLSVDNFHAQHDFRGWLFAGLAAYFYAGNIYGSAASAQLFNANLRITFDNELQLFLNKNNHFITRNNLFCK</sequence>
<accession>A0A0W8FZ03</accession>
<protein>
    <recommendedName>
        <fullName evidence="2">Tetratricopeptide repeat protein</fullName>
    </recommendedName>
</protein>
<dbReference type="AlphaFoldDB" id="A0A0W8FZ03"/>
<dbReference type="SUPFAM" id="SSF48452">
    <property type="entry name" value="TPR-like"/>
    <property type="match status" value="1"/>
</dbReference>
<evidence type="ECO:0008006" key="2">
    <source>
        <dbReference type="Google" id="ProtNLM"/>
    </source>
</evidence>
<organism evidence="1">
    <name type="scientific">hydrocarbon metagenome</name>
    <dbReference type="NCBI Taxonomy" id="938273"/>
    <lineage>
        <taxon>unclassified sequences</taxon>
        <taxon>metagenomes</taxon>
        <taxon>ecological metagenomes</taxon>
    </lineage>
</organism>
<name>A0A0W8FZ03_9ZZZZ</name>
<reference evidence="1" key="1">
    <citation type="journal article" date="2015" name="Proc. Natl. Acad. Sci. U.S.A.">
        <title>Networks of energetic and metabolic interactions define dynamics in microbial communities.</title>
        <authorList>
            <person name="Embree M."/>
            <person name="Liu J.K."/>
            <person name="Al-Bassam M.M."/>
            <person name="Zengler K."/>
        </authorList>
    </citation>
    <scope>NUCLEOTIDE SEQUENCE</scope>
</reference>
<proteinExistence type="predicted"/>
<comment type="caution">
    <text evidence="1">The sequence shown here is derived from an EMBL/GenBank/DDBJ whole genome shotgun (WGS) entry which is preliminary data.</text>
</comment>
<dbReference type="InterPro" id="IPR011990">
    <property type="entry name" value="TPR-like_helical_dom_sf"/>
</dbReference>